<organism evidence="1 2">
    <name type="scientific">Microbulbifer halophilus</name>
    <dbReference type="NCBI Taxonomy" id="453963"/>
    <lineage>
        <taxon>Bacteria</taxon>
        <taxon>Pseudomonadati</taxon>
        <taxon>Pseudomonadota</taxon>
        <taxon>Gammaproteobacteria</taxon>
        <taxon>Cellvibrionales</taxon>
        <taxon>Microbulbiferaceae</taxon>
        <taxon>Microbulbifer</taxon>
    </lineage>
</organism>
<sequence>MKSQDSYVLVQTVGQLLSEPLEPYVPLPREGRDAYFESRARSLAEQAALYGVSKTGLIRSYRTLVGAGLIREPELRPAGFGPWVNLTAAGEWLAYGIRYAEPARKTGFGFGLPTGFNCHLIRSEMMPPDPPLCIAGASTVDSTSEKEGILINPIDKHVLSGPSLLPGTYMLMSVVDAIRIGKPRELMHARSELKKLLNNAQIIQDRLHHEFKEYRVT</sequence>
<proteinExistence type="predicted"/>
<protein>
    <submittedName>
        <fullName evidence="1">Uncharacterized protein</fullName>
    </submittedName>
</protein>
<dbReference type="EMBL" id="JBHUJD010000022">
    <property type="protein sequence ID" value="MFD2311800.1"/>
    <property type="molecule type" value="Genomic_DNA"/>
</dbReference>
<dbReference type="Proteomes" id="UP001597425">
    <property type="component" value="Unassembled WGS sequence"/>
</dbReference>
<keyword evidence="2" id="KW-1185">Reference proteome</keyword>
<evidence type="ECO:0000313" key="1">
    <source>
        <dbReference type="EMBL" id="MFD2311800.1"/>
    </source>
</evidence>
<reference evidence="2" key="1">
    <citation type="journal article" date="2019" name="Int. J. Syst. Evol. Microbiol.">
        <title>The Global Catalogue of Microorganisms (GCM) 10K type strain sequencing project: providing services to taxonomists for standard genome sequencing and annotation.</title>
        <authorList>
            <consortium name="The Broad Institute Genomics Platform"/>
            <consortium name="The Broad Institute Genome Sequencing Center for Infectious Disease"/>
            <person name="Wu L."/>
            <person name="Ma J."/>
        </authorList>
    </citation>
    <scope>NUCLEOTIDE SEQUENCE [LARGE SCALE GENOMIC DNA]</scope>
    <source>
        <strain evidence="2">KCTC 12848</strain>
    </source>
</reference>
<accession>A0ABW5EIE2</accession>
<comment type="caution">
    <text evidence="1">The sequence shown here is derived from an EMBL/GenBank/DDBJ whole genome shotgun (WGS) entry which is preliminary data.</text>
</comment>
<gene>
    <name evidence="1" type="ORF">ACFSKX_15330</name>
</gene>
<evidence type="ECO:0000313" key="2">
    <source>
        <dbReference type="Proteomes" id="UP001597425"/>
    </source>
</evidence>
<dbReference type="RefSeq" id="WP_265722401.1">
    <property type="nucleotide sequence ID" value="NZ_JAPIVK010000022.1"/>
</dbReference>
<name>A0ABW5EIE2_9GAMM</name>